<reference evidence="3" key="1">
    <citation type="journal article" date="2014" name="Proc. Natl. Acad. Sci. U.S.A.">
        <title>Extensive sampling of basidiomycete genomes demonstrates inadequacy of the white-rot/brown-rot paradigm for wood decay fungi.</title>
        <authorList>
            <person name="Riley R."/>
            <person name="Salamov A.A."/>
            <person name="Brown D.W."/>
            <person name="Nagy L.G."/>
            <person name="Floudas D."/>
            <person name="Held B.W."/>
            <person name="Levasseur A."/>
            <person name="Lombard V."/>
            <person name="Morin E."/>
            <person name="Otillar R."/>
            <person name="Lindquist E.A."/>
            <person name="Sun H."/>
            <person name="LaButti K.M."/>
            <person name="Schmutz J."/>
            <person name="Jabbour D."/>
            <person name="Luo H."/>
            <person name="Baker S.E."/>
            <person name="Pisabarro A.G."/>
            <person name="Walton J.D."/>
            <person name="Blanchette R.A."/>
            <person name="Henrissat B."/>
            <person name="Martin F."/>
            <person name="Cullen D."/>
            <person name="Hibbett D.S."/>
            <person name="Grigoriev I.V."/>
        </authorList>
    </citation>
    <scope>NUCLEOTIDE SEQUENCE [LARGE SCALE GENOMIC DNA]</scope>
    <source>
        <strain evidence="3">FD-172 SS1</strain>
    </source>
</reference>
<evidence type="ECO:0000256" key="1">
    <source>
        <dbReference type="SAM" id="MobiDB-lite"/>
    </source>
</evidence>
<feature type="compositionally biased region" description="Basic and acidic residues" evidence="1">
    <location>
        <begin position="29"/>
        <end position="40"/>
    </location>
</feature>
<organism evidence="2 3">
    <name type="scientific">Botryobasidium botryosum (strain FD-172 SS1)</name>
    <dbReference type="NCBI Taxonomy" id="930990"/>
    <lineage>
        <taxon>Eukaryota</taxon>
        <taxon>Fungi</taxon>
        <taxon>Dikarya</taxon>
        <taxon>Basidiomycota</taxon>
        <taxon>Agaricomycotina</taxon>
        <taxon>Agaricomycetes</taxon>
        <taxon>Cantharellales</taxon>
        <taxon>Botryobasidiaceae</taxon>
        <taxon>Botryobasidium</taxon>
    </lineage>
</organism>
<evidence type="ECO:0000313" key="2">
    <source>
        <dbReference type="EMBL" id="KDQ14311.1"/>
    </source>
</evidence>
<dbReference type="EMBL" id="KL198038">
    <property type="protein sequence ID" value="KDQ14311.1"/>
    <property type="molecule type" value="Genomic_DNA"/>
</dbReference>
<gene>
    <name evidence="2" type="ORF">BOTBODRAFT_348581</name>
</gene>
<name>A0A067MRY4_BOTB1</name>
<feature type="compositionally biased region" description="Low complexity" evidence="1">
    <location>
        <begin position="12"/>
        <end position="23"/>
    </location>
</feature>
<keyword evidence="3" id="KW-1185">Reference proteome</keyword>
<dbReference type="AlphaFoldDB" id="A0A067MRY4"/>
<accession>A0A067MRY4</accession>
<feature type="region of interest" description="Disordered" evidence="1">
    <location>
        <begin position="12"/>
        <end position="43"/>
    </location>
</feature>
<dbReference type="HOGENOM" id="CLU_2512327_0_0_1"/>
<proteinExistence type="predicted"/>
<protein>
    <submittedName>
        <fullName evidence="2">Uncharacterized protein</fullName>
    </submittedName>
</protein>
<evidence type="ECO:0000313" key="3">
    <source>
        <dbReference type="Proteomes" id="UP000027195"/>
    </source>
</evidence>
<sequence length="85" mass="8971">MAMPLACCVTLPSPETSTTHSPPVVHEGSMSEKTKGEVERPSSNAVHSLLTVRARTSLLTLVGGPCIAIRARTAIRGACALLFRK</sequence>
<dbReference type="Proteomes" id="UP000027195">
    <property type="component" value="Unassembled WGS sequence"/>
</dbReference>
<dbReference type="InParanoid" id="A0A067MRY4"/>